<feature type="transmembrane region" description="Helical" evidence="2">
    <location>
        <begin position="33"/>
        <end position="53"/>
    </location>
</feature>
<sequence length="413" mass="46063">MDSADSSSEAPGCLKNCVVHQTVRDVGVLACRLSLLLLLSACSFAAASLNVWLNGQMLESMMMLLSAKKPLRPRCKREGGAEQLLHRLTADRFPIVADGHLLSGIYFNSLSRSASFWLTASTALLCTAATASRDGLPPTRVQYKFMDCNRTINQVLLHPRLTVPSTGFVPAAESSKSSIVTICLSSTAFSSTCSAPRGQRGAEFEIHAVFQFSDRPEKRSLTMQHRFRKACLGPAEAAAEVLLPARKCKQQIKKKRRRRKPPPKSRQRAANSSPSRRRSDRRQQRRRRGDRRRGARRAETPGRGASDVGRGGGGCRRRKEECQKECRRGCRAQPSDCQQRRLTDRLVPADWLSGFALTRAVANQRRALAFFTTNFPTFKLQIMESSSARREQNKDFGVVGCQNRSPPVRHQQH</sequence>
<protein>
    <submittedName>
        <fullName evidence="4">ZP domain-containing protein</fullName>
    </submittedName>
</protein>
<keyword evidence="2" id="KW-0472">Membrane</keyword>
<evidence type="ECO:0000256" key="1">
    <source>
        <dbReference type="SAM" id="MobiDB-lite"/>
    </source>
</evidence>
<feature type="compositionally biased region" description="Basic residues" evidence="1">
    <location>
        <begin position="275"/>
        <end position="295"/>
    </location>
</feature>
<accession>A0A1I8JQS8</accession>
<evidence type="ECO:0000256" key="2">
    <source>
        <dbReference type="SAM" id="Phobius"/>
    </source>
</evidence>
<keyword evidence="3" id="KW-1185">Reference proteome</keyword>
<organism evidence="3 4">
    <name type="scientific">Macrostomum lignano</name>
    <dbReference type="NCBI Taxonomy" id="282301"/>
    <lineage>
        <taxon>Eukaryota</taxon>
        <taxon>Metazoa</taxon>
        <taxon>Spiralia</taxon>
        <taxon>Lophotrochozoa</taxon>
        <taxon>Platyhelminthes</taxon>
        <taxon>Rhabditophora</taxon>
        <taxon>Macrostomorpha</taxon>
        <taxon>Macrostomida</taxon>
        <taxon>Macrostomidae</taxon>
        <taxon>Macrostomum</taxon>
    </lineage>
</organism>
<name>A0A1I8JQS8_9PLAT</name>
<dbReference type="InterPro" id="IPR038677">
    <property type="entry name" value="WIF_sf"/>
</dbReference>
<dbReference type="WBParaSite" id="snap_masked-unitig_30800-processed-gene-0.0-mRNA-1">
    <property type="protein sequence ID" value="snap_masked-unitig_30800-processed-gene-0.0-mRNA-1"/>
    <property type="gene ID" value="snap_masked-unitig_30800-processed-gene-0.0"/>
</dbReference>
<reference evidence="4" key="1">
    <citation type="submission" date="2016-11" db="UniProtKB">
        <authorList>
            <consortium name="WormBaseParasite"/>
        </authorList>
    </citation>
    <scope>IDENTIFICATION</scope>
</reference>
<proteinExistence type="predicted"/>
<evidence type="ECO:0000313" key="3">
    <source>
        <dbReference type="Proteomes" id="UP000095280"/>
    </source>
</evidence>
<keyword evidence="2" id="KW-1133">Transmembrane helix</keyword>
<dbReference type="Gene3D" id="2.60.40.2170">
    <property type="entry name" value="Wnt, WIF domain"/>
    <property type="match status" value="1"/>
</dbReference>
<evidence type="ECO:0000313" key="4">
    <source>
        <dbReference type="WBParaSite" id="snap_masked-unitig_30800-processed-gene-0.0-mRNA-1"/>
    </source>
</evidence>
<feature type="region of interest" description="Disordered" evidence="1">
    <location>
        <begin position="246"/>
        <end position="316"/>
    </location>
</feature>
<keyword evidence="2" id="KW-0812">Transmembrane</keyword>
<dbReference type="Proteomes" id="UP000095280">
    <property type="component" value="Unplaced"/>
</dbReference>
<dbReference type="AlphaFoldDB" id="A0A1I8JQS8"/>
<feature type="compositionally biased region" description="Basic residues" evidence="1">
    <location>
        <begin position="246"/>
        <end position="267"/>
    </location>
</feature>